<reference evidence="1 2" key="1">
    <citation type="submission" date="2017-05" db="EMBL/GenBank/DDBJ databases">
        <title>Genomic insights into alkan degradation activity of Oleiphilus messinensis.</title>
        <authorList>
            <person name="Kozyavkin S.A."/>
            <person name="Slesarev A.I."/>
            <person name="Golyshin P.N."/>
            <person name="Korzhenkov A."/>
            <person name="Golyshina O.N."/>
            <person name="Toshchakov S.V."/>
        </authorList>
    </citation>
    <scope>NUCLEOTIDE SEQUENCE [LARGE SCALE GENOMIC DNA]</scope>
    <source>
        <strain evidence="1 2">ME102</strain>
    </source>
</reference>
<name>A0A1Y0II89_9GAMM</name>
<sequence>MNKHIQSSVFVVSLGFALVACQANPPKQPSSSRVSIVDSKERVHHQTKLTTADYVALSETVTNKMLVSSLVRKWGGDKPKLIAAIPLNNTDNEGIRMKDLHDRITETILSSEVAAIVDQSATNFDYIIKSELTSTRQYGEEGKELVYYTLQLKMFTLMGELVGQWSDDLALAKARKSWY</sequence>
<dbReference type="Proteomes" id="UP000196027">
    <property type="component" value="Chromosome"/>
</dbReference>
<dbReference type="AlphaFoldDB" id="A0A1Y0II89"/>
<keyword evidence="2" id="KW-1185">Reference proteome</keyword>
<dbReference type="KEGG" id="ome:OLMES_5159"/>
<accession>A0A1Y0II89</accession>
<evidence type="ECO:0000313" key="1">
    <source>
        <dbReference type="EMBL" id="ARU59143.1"/>
    </source>
</evidence>
<protein>
    <recommendedName>
        <fullName evidence="3">Penicillin-binding protein activator LpoB</fullName>
    </recommendedName>
</protein>
<organism evidence="1 2">
    <name type="scientific">Oleiphilus messinensis</name>
    <dbReference type="NCBI Taxonomy" id="141451"/>
    <lineage>
        <taxon>Bacteria</taxon>
        <taxon>Pseudomonadati</taxon>
        <taxon>Pseudomonadota</taxon>
        <taxon>Gammaproteobacteria</taxon>
        <taxon>Oceanospirillales</taxon>
        <taxon>Oleiphilaceae</taxon>
        <taxon>Oleiphilus</taxon>
    </lineage>
</organism>
<dbReference type="RefSeq" id="WP_087463846.1">
    <property type="nucleotide sequence ID" value="NZ_CP021425.1"/>
</dbReference>
<evidence type="ECO:0008006" key="3">
    <source>
        <dbReference type="Google" id="ProtNLM"/>
    </source>
</evidence>
<evidence type="ECO:0000313" key="2">
    <source>
        <dbReference type="Proteomes" id="UP000196027"/>
    </source>
</evidence>
<dbReference type="EMBL" id="CP021425">
    <property type="protein sequence ID" value="ARU59143.1"/>
    <property type="molecule type" value="Genomic_DNA"/>
</dbReference>
<dbReference type="OrthoDB" id="6198711at2"/>
<gene>
    <name evidence="1" type="ORF">OLMES_5159</name>
</gene>
<proteinExistence type="predicted"/>
<dbReference type="PROSITE" id="PS51257">
    <property type="entry name" value="PROKAR_LIPOPROTEIN"/>
    <property type="match status" value="1"/>
</dbReference>